<dbReference type="CDD" id="cd06261">
    <property type="entry name" value="TM_PBP2"/>
    <property type="match status" value="1"/>
</dbReference>
<dbReference type="PANTHER" id="PTHR43744:SF8">
    <property type="entry name" value="SN-GLYCEROL-3-PHOSPHATE TRANSPORT SYSTEM PERMEASE PROTEIN UGPE"/>
    <property type="match status" value="1"/>
</dbReference>
<dbReference type="KEGG" id="pbf:CFX0092_B0320"/>
<organism evidence="10 11">
    <name type="scientific">Candidatus Promineifilum breve</name>
    <dbReference type="NCBI Taxonomy" id="1806508"/>
    <lineage>
        <taxon>Bacteria</taxon>
        <taxon>Bacillati</taxon>
        <taxon>Chloroflexota</taxon>
        <taxon>Ardenticatenia</taxon>
        <taxon>Candidatus Promineifilales</taxon>
        <taxon>Candidatus Promineifilaceae</taxon>
        <taxon>Candidatus Promineifilum</taxon>
    </lineage>
</organism>
<keyword evidence="11" id="KW-1185">Reference proteome</keyword>
<dbReference type="Gene3D" id="1.10.3720.10">
    <property type="entry name" value="MetI-like"/>
    <property type="match status" value="1"/>
</dbReference>
<keyword evidence="5 7" id="KW-1133">Transmembrane helix</keyword>
<dbReference type="PROSITE" id="PS50928">
    <property type="entry name" value="ABC_TM1"/>
    <property type="match status" value="1"/>
</dbReference>
<feature type="transmembrane region" description="Helical" evidence="7">
    <location>
        <begin position="212"/>
        <end position="238"/>
    </location>
</feature>
<reference evidence="10" key="1">
    <citation type="submission" date="2016-01" db="EMBL/GenBank/DDBJ databases">
        <authorList>
            <person name="Mcilroy J.S."/>
            <person name="Karst M S."/>
            <person name="Albertsen M."/>
        </authorList>
    </citation>
    <scope>NUCLEOTIDE SEQUENCE</scope>
    <source>
        <strain evidence="10">Cfx-K</strain>
    </source>
</reference>
<dbReference type="RefSeq" id="WP_095045209.1">
    <property type="nucleotide sequence ID" value="NZ_LN890656.1"/>
</dbReference>
<dbReference type="Pfam" id="PF00528">
    <property type="entry name" value="BPD_transp_1"/>
    <property type="match status" value="1"/>
</dbReference>
<dbReference type="GO" id="GO:0055085">
    <property type="term" value="P:transmembrane transport"/>
    <property type="evidence" value="ECO:0007669"/>
    <property type="project" value="InterPro"/>
</dbReference>
<evidence type="ECO:0000256" key="1">
    <source>
        <dbReference type="ARBA" id="ARBA00004651"/>
    </source>
</evidence>
<feature type="transmembrane region" description="Helical" evidence="7">
    <location>
        <begin position="104"/>
        <end position="128"/>
    </location>
</feature>
<dbReference type="PANTHER" id="PTHR43744">
    <property type="entry name" value="ABC TRANSPORTER PERMEASE PROTEIN MG189-RELATED-RELATED"/>
    <property type="match status" value="1"/>
</dbReference>
<dbReference type="SUPFAM" id="SSF161098">
    <property type="entry name" value="MetI-like"/>
    <property type="match status" value="1"/>
</dbReference>
<keyword evidence="3" id="KW-1003">Cell membrane</keyword>
<evidence type="ECO:0000256" key="4">
    <source>
        <dbReference type="ARBA" id="ARBA00022692"/>
    </source>
</evidence>
<keyword evidence="4 7" id="KW-0812">Transmembrane</keyword>
<evidence type="ECO:0000256" key="8">
    <source>
        <dbReference type="SAM" id="MobiDB-lite"/>
    </source>
</evidence>
<name>A0A160T719_9CHLR</name>
<evidence type="ECO:0000256" key="7">
    <source>
        <dbReference type="RuleBase" id="RU363032"/>
    </source>
</evidence>
<feature type="transmembrane region" description="Helical" evidence="7">
    <location>
        <begin position="76"/>
        <end position="98"/>
    </location>
</feature>
<dbReference type="GO" id="GO:0005886">
    <property type="term" value="C:plasma membrane"/>
    <property type="evidence" value="ECO:0007669"/>
    <property type="project" value="UniProtKB-SubCell"/>
</dbReference>
<dbReference type="InterPro" id="IPR035906">
    <property type="entry name" value="MetI-like_sf"/>
</dbReference>
<evidence type="ECO:0000259" key="9">
    <source>
        <dbReference type="PROSITE" id="PS50928"/>
    </source>
</evidence>
<dbReference type="EMBL" id="LN890656">
    <property type="protein sequence ID" value="CUS05854.1"/>
    <property type="molecule type" value="Genomic_DNA"/>
</dbReference>
<keyword evidence="2 7" id="KW-0813">Transport</keyword>
<evidence type="ECO:0000256" key="3">
    <source>
        <dbReference type="ARBA" id="ARBA00022475"/>
    </source>
</evidence>
<comment type="subcellular location">
    <subcellularLocation>
        <location evidence="1 7">Cell membrane</location>
        <topology evidence="1 7">Multi-pass membrane protein</topology>
    </subcellularLocation>
</comment>
<feature type="transmembrane region" description="Helical" evidence="7">
    <location>
        <begin position="160"/>
        <end position="178"/>
    </location>
</feature>
<proteinExistence type="inferred from homology"/>
<feature type="region of interest" description="Disordered" evidence="8">
    <location>
        <begin position="246"/>
        <end position="269"/>
    </location>
</feature>
<keyword evidence="6 7" id="KW-0472">Membrane</keyword>
<evidence type="ECO:0000256" key="2">
    <source>
        <dbReference type="ARBA" id="ARBA00022448"/>
    </source>
</evidence>
<sequence length="269" mass="29193">MFLAAFRPPGQPLASALWPARPSLDNFQRLFAVLPIGRFTLNSLLVVVAAVPLTLLTASWAGFAMARLPRPTQRRWVLLSFMALMVPGVALWSSRFLVYHRLGIGGTLAALIAPALMGSSPFFVLMFYRAFRRIPSAVYDAARLDGAGVLATWGRVALPIARPTAVAVAVLTFILYWGDFLSPLLYLDDARRYTLPVGLQLLEQLGRSDYPLLMAGAVWATLAPLALVVVAALAVALVERQHVGRVGNPPLQPPHTNPLLQPKPSDDAP</sequence>
<evidence type="ECO:0000313" key="11">
    <source>
        <dbReference type="Proteomes" id="UP000215027"/>
    </source>
</evidence>
<feature type="transmembrane region" description="Helical" evidence="7">
    <location>
        <begin position="44"/>
        <end position="64"/>
    </location>
</feature>
<dbReference type="AlphaFoldDB" id="A0A160T719"/>
<dbReference type="InterPro" id="IPR000515">
    <property type="entry name" value="MetI-like"/>
</dbReference>
<gene>
    <name evidence="10" type="ORF">CFX0092_B0320</name>
</gene>
<comment type="similarity">
    <text evidence="7">Belongs to the binding-protein-dependent transport system permease family.</text>
</comment>
<feature type="domain" description="ABC transmembrane type-1" evidence="9">
    <location>
        <begin position="40"/>
        <end position="231"/>
    </location>
</feature>
<dbReference type="OrthoDB" id="59172at2"/>
<evidence type="ECO:0000256" key="5">
    <source>
        <dbReference type="ARBA" id="ARBA00022989"/>
    </source>
</evidence>
<protein>
    <submittedName>
        <fullName evidence="10">Binding-protein-dependent transport systems inner membrane component</fullName>
    </submittedName>
</protein>
<dbReference type="Proteomes" id="UP000215027">
    <property type="component" value="Chromosome II"/>
</dbReference>
<evidence type="ECO:0000256" key="6">
    <source>
        <dbReference type="ARBA" id="ARBA00023136"/>
    </source>
</evidence>
<accession>A0A160T719</accession>
<evidence type="ECO:0000313" key="10">
    <source>
        <dbReference type="EMBL" id="CUS05854.1"/>
    </source>
</evidence>